<sequence length="323" mass="36755">MSIFFGQTLSTQETGGSCFLVAASIAAYAVKQINVKPSKRSSDPLAKNSENETRQNNEGMKRMKRSSSCIRWIASKKWLMREEEKEEVKLINGIINPAQGTGEREVKLEGELLEYYGLKEQESDILELQKQLKIKSVEIDMLNITINTLQAEKQKLQEEVFHGTTARKDLEAARSKIKELQRQMQLEANQTKAQLLLLKFNNVDCEEKEEEVKRDSEVDKKLKLVKELEVEVMELKRKNKELQHEKRELVIKLMLLKFKIANLSNMTEDQNVGKGDRSESNFSQPSSPGSEDFDNQDLSGEHLPGRISMRVLDQGPAGITANA</sequence>
<organism evidence="4 5">
    <name type="scientific">Datura stramonium</name>
    <name type="common">Jimsonweed</name>
    <name type="synonym">Common thornapple</name>
    <dbReference type="NCBI Taxonomy" id="4076"/>
    <lineage>
        <taxon>Eukaryota</taxon>
        <taxon>Viridiplantae</taxon>
        <taxon>Streptophyta</taxon>
        <taxon>Embryophyta</taxon>
        <taxon>Tracheophyta</taxon>
        <taxon>Spermatophyta</taxon>
        <taxon>Magnoliopsida</taxon>
        <taxon>eudicotyledons</taxon>
        <taxon>Gunneridae</taxon>
        <taxon>Pentapetalae</taxon>
        <taxon>asterids</taxon>
        <taxon>lamiids</taxon>
        <taxon>Solanales</taxon>
        <taxon>Solanaceae</taxon>
        <taxon>Solanoideae</taxon>
        <taxon>Datureae</taxon>
        <taxon>Datura</taxon>
    </lineage>
</organism>
<dbReference type="PANTHER" id="PTHR31342:SF35">
    <property type="entry name" value="PROTEIN CHUP1, CHLOROPLASTIC-LIKE"/>
    <property type="match status" value="1"/>
</dbReference>
<dbReference type="EMBL" id="JACEIK010000215">
    <property type="protein sequence ID" value="MCD7452549.1"/>
    <property type="molecule type" value="Genomic_DNA"/>
</dbReference>
<accession>A0ABS8S147</accession>
<keyword evidence="1 2" id="KW-0175">Coiled coil</keyword>
<dbReference type="Proteomes" id="UP000823775">
    <property type="component" value="Unassembled WGS sequence"/>
</dbReference>
<evidence type="ECO:0000313" key="4">
    <source>
        <dbReference type="EMBL" id="MCD7452549.1"/>
    </source>
</evidence>
<feature type="coiled-coil region" evidence="2">
    <location>
        <begin position="218"/>
        <end position="252"/>
    </location>
</feature>
<feature type="coiled-coil region" evidence="2">
    <location>
        <begin position="118"/>
        <end position="190"/>
    </location>
</feature>
<evidence type="ECO:0000256" key="1">
    <source>
        <dbReference type="ARBA" id="ARBA00023054"/>
    </source>
</evidence>
<proteinExistence type="predicted"/>
<dbReference type="InterPro" id="IPR040265">
    <property type="entry name" value="CHUP1/IPGA1-like"/>
</dbReference>
<evidence type="ECO:0000256" key="3">
    <source>
        <dbReference type="SAM" id="MobiDB-lite"/>
    </source>
</evidence>
<name>A0ABS8S147_DATST</name>
<evidence type="ECO:0000256" key="2">
    <source>
        <dbReference type="SAM" id="Coils"/>
    </source>
</evidence>
<evidence type="ECO:0000313" key="5">
    <source>
        <dbReference type="Proteomes" id="UP000823775"/>
    </source>
</evidence>
<feature type="compositionally biased region" description="Basic and acidic residues" evidence="3">
    <location>
        <begin position="49"/>
        <end position="61"/>
    </location>
</feature>
<feature type="compositionally biased region" description="Polar residues" evidence="3">
    <location>
        <begin position="280"/>
        <end position="289"/>
    </location>
</feature>
<feature type="region of interest" description="Disordered" evidence="3">
    <location>
        <begin position="38"/>
        <end position="62"/>
    </location>
</feature>
<dbReference type="PANTHER" id="PTHR31342">
    <property type="entry name" value="PROTEIN CHUP1, CHLOROPLASTIC"/>
    <property type="match status" value="1"/>
</dbReference>
<protein>
    <submittedName>
        <fullName evidence="4">Uncharacterized protein</fullName>
    </submittedName>
</protein>
<feature type="region of interest" description="Disordered" evidence="3">
    <location>
        <begin position="268"/>
        <end position="323"/>
    </location>
</feature>
<keyword evidence="5" id="KW-1185">Reference proteome</keyword>
<comment type="caution">
    <text evidence="4">The sequence shown here is derived from an EMBL/GenBank/DDBJ whole genome shotgun (WGS) entry which is preliminary data.</text>
</comment>
<gene>
    <name evidence="4" type="ORF">HAX54_017378</name>
</gene>
<reference evidence="4 5" key="1">
    <citation type="journal article" date="2021" name="BMC Genomics">
        <title>Datura genome reveals duplications of psychoactive alkaloid biosynthetic genes and high mutation rate following tissue culture.</title>
        <authorList>
            <person name="Rajewski A."/>
            <person name="Carter-House D."/>
            <person name="Stajich J."/>
            <person name="Litt A."/>
        </authorList>
    </citation>
    <scope>NUCLEOTIDE SEQUENCE [LARGE SCALE GENOMIC DNA]</scope>
    <source>
        <strain evidence="4">AR-01</strain>
    </source>
</reference>